<dbReference type="AlphaFoldDB" id="A0A2N3VBB4"/>
<evidence type="ECO:0000313" key="2">
    <source>
        <dbReference type="Proteomes" id="UP000233766"/>
    </source>
</evidence>
<accession>A0A2N3VBB4</accession>
<dbReference type="Proteomes" id="UP000233766">
    <property type="component" value="Unassembled WGS sequence"/>
</dbReference>
<organism evidence="1 2">
    <name type="scientific">Nocardia fluminea</name>
    <dbReference type="NCBI Taxonomy" id="134984"/>
    <lineage>
        <taxon>Bacteria</taxon>
        <taxon>Bacillati</taxon>
        <taxon>Actinomycetota</taxon>
        <taxon>Actinomycetes</taxon>
        <taxon>Mycobacteriales</taxon>
        <taxon>Nocardiaceae</taxon>
        <taxon>Nocardia</taxon>
    </lineage>
</organism>
<gene>
    <name evidence="1" type="ORF">ATK86_3291</name>
</gene>
<name>A0A2N3VBB4_9NOCA</name>
<reference evidence="1 2" key="1">
    <citation type="submission" date="2017-12" db="EMBL/GenBank/DDBJ databases">
        <title>Sequencing the genomes of 1000 Actinobacteria strains.</title>
        <authorList>
            <person name="Klenk H.-P."/>
        </authorList>
    </citation>
    <scope>NUCLEOTIDE SEQUENCE [LARGE SCALE GENOMIC DNA]</scope>
    <source>
        <strain evidence="1 2">DSM 44489</strain>
    </source>
</reference>
<protein>
    <submittedName>
        <fullName evidence="1">Uncharacterized protein</fullName>
    </submittedName>
</protein>
<keyword evidence="2" id="KW-1185">Reference proteome</keyword>
<dbReference type="EMBL" id="PJMW01000002">
    <property type="protein sequence ID" value="PKV78908.1"/>
    <property type="molecule type" value="Genomic_DNA"/>
</dbReference>
<evidence type="ECO:0000313" key="1">
    <source>
        <dbReference type="EMBL" id="PKV78908.1"/>
    </source>
</evidence>
<proteinExistence type="predicted"/>
<dbReference type="RefSeq" id="WP_101465259.1">
    <property type="nucleotide sequence ID" value="NZ_PJMW01000002.1"/>
</dbReference>
<dbReference type="OrthoDB" id="4520373at2"/>
<sequence>MTVCEVGRIDQVAVGADGRLILAMTEDRDYGLGADAELIEDFRRKLNAYLGAVRSGEVRRMARKAGVAGENGVDIVLFSVSEPPQLIREMLDTVNSKLSKEGVSARYELL</sequence>
<comment type="caution">
    <text evidence="1">The sequence shown here is derived from an EMBL/GenBank/DDBJ whole genome shotgun (WGS) entry which is preliminary data.</text>
</comment>